<comment type="caution">
    <text evidence="2">The sequence shown here is derived from an EMBL/GenBank/DDBJ whole genome shotgun (WGS) entry which is preliminary data.</text>
</comment>
<dbReference type="InterPro" id="IPR032710">
    <property type="entry name" value="NTF2-like_dom_sf"/>
</dbReference>
<organism evidence="2 3">
    <name type="scientific">Kibdelosporangium persicum</name>
    <dbReference type="NCBI Taxonomy" id="2698649"/>
    <lineage>
        <taxon>Bacteria</taxon>
        <taxon>Bacillati</taxon>
        <taxon>Actinomycetota</taxon>
        <taxon>Actinomycetes</taxon>
        <taxon>Pseudonocardiales</taxon>
        <taxon>Pseudonocardiaceae</taxon>
        <taxon>Kibdelosporangium</taxon>
    </lineage>
</organism>
<dbReference type="EMBL" id="JAAATY010000008">
    <property type="protein sequence ID" value="NRN65889.1"/>
    <property type="molecule type" value="Genomic_DNA"/>
</dbReference>
<name>A0ABX2F3I5_9PSEU</name>
<dbReference type="InterPro" id="IPR037401">
    <property type="entry name" value="SnoaL-like"/>
</dbReference>
<dbReference type="Pfam" id="PF12680">
    <property type="entry name" value="SnoaL_2"/>
    <property type="match status" value="1"/>
</dbReference>
<evidence type="ECO:0000313" key="3">
    <source>
        <dbReference type="Proteomes" id="UP000763557"/>
    </source>
</evidence>
<reference evidence="2 3" key="1">
    <citation type="submission" date="2020-01" db="EMBL/GenBank/DDBJ databases">
        <title>Kibdelosporangium persica a novel Actinomycetes from a hot desert in Iran.</title>
        <authorList>
            <person name="Safaei N."/>
            <person name="Zaburannyi N."/>
            <person name="Mueller R."/>
            <person name="Wink J."/>
        </authorList>
    </citation>
    <scope>NUCLEOTIDE SEQUENCE [LARGE SCALE GENOMIC DNA]</scope>
    <source>
        <strain evidence="2 3">4NS15</strain>
    </source>
</reference>
<dbReference type="Gene3D" id="3.10.450.50">
    <property type="match status" value="1"/>
</dbReference>
<accession>A0ABX2F3I5</accession>
<sequence length="117" mass="13009">MTELPTVVNDFINAGNAHDADGMLATFPDDALVIDDQRTFWGKESIGRFVDKEIVGAKVTMDVVNVRRHYDTWIVDAELDGTYDKTGLPDPLVLSYHFTVTGDKITTLMILSTKPGY</sequence>
<feature type="domain" description="SnoaL-like" evidence="1">
    <location>
        <begin position="8"/>
        <end position="106"/>
    </location>
</feature>
<dbReference type="Proteomes" id="UP000763557">
    <property type="component" value="Unassembled WGS sequence"/>
</dbReference>
<dbReference type="RefSeq" id="WP_173130869.1">
    <property type="nucleotide sequence ID" value="NZ_CBCSGW010000058.1"/>
</dbReference>
<protein>
    <submittedName>
        <fullName evidence="2">Nuclear transport factor 2 family protein</fullName>
    </submittedName>
</protein>
<evidence type="ECO:0000313" key="2">
    <source>
        <dbReference type="EMBL" id="NRN65889.1"/>
    </source>
</evidence>
<proteinExistence type="predicted"/>
<gene>
    <name evidence="2" type="ORF">GC106_31040</name>
</gene>
<dbReference type="SUPFAM" id="SSF54427">
    <property type="entry name" value="NTF2-like"/>
    <property type="match status" value="1"/>
</dbReference>
<keyword evidence="3" id="KW-1185">Reference proteome</keyword>
<evidence type="ECO:0000259" key="1">
    <source>
        <dbReference type="Pfam" id="PF12680"/>
    </source>
</evidence>